<sequence length="411" mass="46378">LGHALHHYTGNLHLPQQRFTNPDGSQIIDPPPISPSHHYHYTQLPDNLNSLDRNGGGPLSTFSAARQQKTPPKYYDDPSPYATTTLINPENANNNLCCNRSQGPSLPLNPAPTEPPRHFLSSAAVMRPAAPYHHNNKSFNELLELENSWHNNKQQNKRIAAAATLQQRRLRKAFLVQHQHFGTTSRGGGTGGKRNNSGHSTQRRNNGEISYVHSCEGSNNNNLDEAPQYDPVMTESIHQLVVEASSRRRKREDKETYYDFSPAPNRPSRQPMMGVNNRGNNNMAIKNQNNCAIHSRKNYSQQNRSNGQLKDFGNSCKVLNKRKEEECGNLLFLNKGKSRGIRVYAQSQLNNLRNSEIECKSQNEVLLGQLKAAETKNDQQDKPVKEVRIQLAKNNKHPAIKELDLQHSVNF</sequence>
<name>A0A915LE70_MELJA</name>
<dbReference type="WBParaSite" id="scaffold1025_cov346.g2235">
    <property type="protein sequence ID" value="scaffold1025_cov346.g2235"/>
    <property type="gene ID" value="scaffold1025_cov346.g2235"/>
</dbReference>
<organism evidence="2 3">
    <name type="scientific">Meloidogyne javanica</name>
    <name type="common">Root-knot nematode worm</name>
    <dbReference type="NCBI Taxonomy" id="6303"/>
    <lineage>
        <taxon>Eukaryota</taxon>
        <taxon>Metazoa</taxon>
        <taxon>Ecdysozoa</taxon>
        <taxon>Nematoda</taxon>
        <taxon>Chromadorea</taxon>
        <taxon>Rhabditida</taxon>
        <taxon>Tylenchina</taxon>
        <taxon>Tylenchomorpha</taxon>
        <taxon>Tylenchoidea</taxon>
        <taxon>Meloidogynidae</taxon>
        <taxon>Meloidogyninae</taxon>
        <taxon>Meloidogyne</taxon>
        <taxon>Meloidogyne incognita group</taxon>
    </lineage>
</organism>
<dbReference type="Proteomes" id="UP000887561">
    <property type="component" value="Unplaced"/>
</dbReference>
<proteinExistence type="predicted"/>
<feature type="region of interest" description="Disordered" evidence="1">
    <location>
        <begin position="1"/>
        <end position="78"/>
    </location>
</feature>
<accession>A0A915LE70</accession>
<evidence type="ECO:0000313" key="2">
    <source>
        <dbReference type="Proteomes" id="UP000887561"/>
    </source>
</evidence>
<evidence type="ECO:0000313" key="3">
    <source>
        <dbReference type="WBParaSite" id="scaffold1025_cov346.g2235"/>
    </source>
</evidence>
<reference evidence="3" key="1">
    <citation type="submission" date="2022-11" db="UniProtKB">
        <authorList>
            <consortium name="WormBaseParasite"/>
        </authorList>
    </citation>
    <scope>IDENTIFICATION</scope>
</reference>
<evidence type="ECO:0000256" key="1">
    <source>
        <dbReference type="SAM" id="MobiDB-lite"/>
    </source>
</evidence>
<protein>
    <submittedName>
        <fullName evidence="3">Uncharacterized protein</fullName>
    </submittedName>
</protein>
<feature type="compositionally biased region" description="Polar residues" evidence="1">
    <location>
        <begin position="60"/>
        <end position="70"/>
    </location>
</feature>
<dbReference type="AlphaFoldDB" id="A0A915LE70"/>
<keyword evidence="2" id="KW-1185">Reference proteome</keyword>
<feature type="region of interest" description="Disordered" evidence="1">
    <location>
        <begin position="181"/>
        <end position="205"/>
    </location>
</feature>
<feature type="region of interest" description="Disordered" evidence="1">
    <location>
        <begin position="244"/>
        <end position="272"/>
    </location>
</feature>